<reference evidence="2" key="1">
    <citation type="submission" date="2002-10" db="EMBL/GenBank/DDBJ databases">
        <title>Oryza sativa nipponbare(GA3) genomic DNA, chromosome 2, BAC clone:OSJNBa0060K08.</title>
        <authorList>
            <person name="Sasaki T."/>
            <person name="Matsumoto T."/>
            <person name="Katayose Y."/>
        </authorList>
    </citation>
    <scope>NUCLEOTIDE SEQUENCE</scope>
</reference>
<feature type="region of interest" description="Disordered" evidence="1">
    <location>
        <begin position="36"/>
        <end position="74"/>
    </location>
</feature>
<dbReference type="EMBL" id="AP005803">
    <property type="protein sequence ID" value="BAD20062.1"/>
    <property type="molecule type" value="Genomic_DNA"/>
</dbReference>
<evidence type="ECO:0000313" key="4">
    <source>
        <dbReference type="Proteomes" id="UP000000763"/>
    </source>
</evidence>
<gene>
    <name evidence="3" type="ORF">B1178F07.3</name>
    <name evidence="2" type="ORF">OSJNBa0060K08.13</name>
</gene>
<reference evidence="4" key="4">
    <citation type="journal article" date="2008" name="Nucleic Acids Res.">
        <title>The rice annotation project database (RAP-DB): 2008 update.</title>
        <authorList>
            <consortium name="The rice annotation project (RAP)"/>
        </authorList>
    </citation>
    <scope>GENOME REANNOTATION</scope>
    <source>
        <strain evidence="4">cv. Nipponbare</strain>
    </source>
</reference>
<proteinExistence type="predicted"/>
<reference evidence="3" key="2">
    <citation type="submission" date="2003-01" db="EMBL/GenBank/DDBJ databases">
        <title>Oryza sativa nipponbare(GA3) genomic DNA, chromosome 2, BAC clone:B1178F07.</title>
        <authorList>
            <person name="Sasaki T."/>
            <person name="Matsumoto T."/>
            <person name="Katayose Y."/>
        </authorList>
    </citation>
    <scope>NUCLEOTIDE SEQUENCE</scope>
</reference>
<reference evidence="4" key="3">
    <citation type="journal article" date="2005" name="Nature">
        <title>The map-based sequence of the rice genome.</title>
        <authorList>
            <consortium name="International rice genome sequencing project (IRGSP)"/>
            <person name="Matsumoto T."/>
            <person name="Wu J."/>
            <person name="Kanamori H."/>
            <person name="Katayose Y."/>
            <person name="Fujisawa M."/>
            <person name="Namiki N."/>
            <person name="Mizuno H."/>
            <person name="Yamamoto K."/>
            <person name="Antonio B.A."/>
            <person name="Baba T."/>
            <person name="Sakata K."/>
            <person name="Nagamura Y."/>
            <person name="Aoki H."/>
            <person name="Arikawa K."/>
            <person name="Arita K."/>
            <person name="Bito T."/>
            <person name="Chiden Y."/>
            <person name="Fujitsuka N."/>
            <person name="Fukunaka R."/>
            <person name="Hamada M."/>
            <person name="Harada C."/>
            <person name="Hayashi A."/>
            <person name="Hijishita S."/>
            <person name="Honda M."/>
            <person name="Hosokawa S."/>
            <person name="Ichikawa Y."/>
            <person name="Idonuma A."/>
            <person name="Iijima M."/>
            <person name="Ikeda M."/>
            <person name="Ikeno M."/>
            <person name="Ito K."/>
            <person name="Ito S."/>
            <person name="Ito T."/>
            <person name="Ito Y."/>
            <person name="Ito Y."/>
            <person name="Iwabuchi A."/>
            <person name="Kamiya K."/>
            <person name="Karasawa W."/>
            <person name="Kurita K."/>
            <person name="Katagiri S."/>
            <person name="Kikuta A."/>
            <person name="Kobayashi H."/>
            <person name="Kobayashi N."/>
            <person name="Machita K."/>
            <person name="Maehara T."/>
            <person name="Masukawa M."/>
            <person name="Mizubayashi T."/>
            <person name="Mukai Y."/>
            <person name="Nagasaki H."/>
            <person name="Nagata Y."/>
            <person name="Naito S."/>
            <person name="Nakashima M."/>
            <person name="Nakama Y."/>
            <person name="Nakamichi Y."/>
            <person name="Nakamura M."/>
            <person name="Meguro A."/>
            <person name="Negishi M."/>
            <person name="Ohta I."/>
            <person name="Ohta T."/>
            <person name="Okamoto M."/>
            <person name="Ono N."/>
            <person name="Saji S."/>
            <person name="Sakaguchi M."/>
            <person name="Sakai K."/>
            <person name="Shibata M."/>
            <person name="Shimokawa T."/>
            <person name="Song J."/>
            <person name="Takazaki Y."/>
            <person name="Terasawa K."/>
            <person name="Tsugane M."/>
            <person name="Tsuji K."/>
            <person name="Ueda S."/>
            <person name="Waki K."/>
            <person name="Yamagata H."/>
            <person name="Yamamoto M."/>
            <person name="Yamamoto S."/>
            <person name="Yamane H."/>
            <person name="Yoshiki S."/>
            <person name="Yoshihara R."/>
            <person name="Yukawa K."/>
            <person name="Zhong H."/>
            <person name="Yano M."/>
            <person name="Yuan Q."/>
            <person name="Ouyang S."/>
            <person name="Liu J."/>
            <person name="Jones K.M."/>
            <person name="Gansberger K."/>
            <person name="Moffat K."/>
            <person name="Hill J."/>
            <person name="Bera J."/>
            <person name="Fadrosh D."/>
            <person name="Jin S."/>
            <person name="Johri S."/>
            <person name="Kim M."/>
            <person name="Overton L."/>
            <person name="Reardon M."/>
            <person name="Tsitrin T."/>
            <person name="Vuong H."/>
            <person name="Weaver B."/>
            <person name="Ciecko A."/>
            <person name="Tallon L."/>
            <person name="Jackson J."/>
            <person name="Pai G."/>
            <person name="Aken S.V."/>
            <person name="Utterback T."/>
            <person name="Reidmuller S."/>
            <person name="Feldblyum T."/>
            <person name="Hsiao J."/>
            <person name="Zismann V."/>
            <person name="Iobst S."/>
            <person name="de Vazeille A.R."/>
            <person name="Buell C.R."/>
            <person name="Ying K."/>
            <person name="Li Y."/>
            <person name="Lu T."/>
            <person name="Huang Y."/>
            <person name="Zhao Q."/>
            <person name="Feng Q."/>
            <person name="Zhang L."/>
            <person name="Zhu J."/>
            <person name="Weng Q."/>
            <person name="Mu J."/>
            <person name="Lu Y."/>
            <person name="Fan D."/>
            <person name="Liu Y."/>
            <person name="Guan J."/>
            <person name="Zhang Y."/>
            <person name="Yu S."/>
            <person name="Liu X."/>
            <person name="Zhang Y."/>
            <person name="Hong G."/>
            <person name="Han B."/>
            <person name="Choisne N."/>
            <person name="Demange N."/>
            <person name="Orjeda G."/>
            <person name="Samain S."/>
            <person name="Cattolico L."/>
            <person name="Pelletier E."/>
            <person name="Couloux A."/>
            <person name="Segurens B."/>
            <person name="Wincker P."/>
            <person name="D'Hont A."/>
            <person name="Scarpelli C."/>
            <person name="Weissenbach J."/>
            <person name="Salanoubat M."/>
            <person name="Quetier F."/>
            <person name="Yu Y."/>
            <person name="Kim H.R."/>
            <person name="Rambo T."/>
            <person name="Currie J."/>
            <person name="Collura K."/>
            <person name="Luo M."/>
            <person name="Yang T."/>
            <person name="Ammiraju J.S.S."/>
            <person name="Engler F."/>
            <person name="Soderlund C."/>
            <person name="Wing R.A."/>
            <person name="Palmer L.E."/>
            <person name="de la Bastide M."/>
            <person name="Spiegel L."/>
            <person name="Nascimento L."/>
            <person name="Zutavern T."/>
            <person name="O'Shaughnessy A."/>
            <person name="Dike S."/>
            <person name="Dedhia N."/>
            <person name="Preston R."/>
            <person name="Balija V."/>
            <person name="McCombie W.R."/>
            <person name="Chow T."/>
            <person name="Chen H."/>
            <person name="Chung M."/>
            <person name="Chen C."/>
            <person name="Shaw J."/>
            <person name="Wu H."/>
            <person name="Hsiao K."/>
            <person name="Chao Y."/>
            <person name="Chu M."/>
            <person name="Cheng C."/>
            <person name="Hour A."/>
            <person name="Lee P."/>
            <person name="Lin S."/>
            <person name="Lin Y."/>
            <person name="Liou J."/>
            <person name="Liu S."/>
            <person name="Hsing Y."/>
            <person name="Raghuvanshi S."/>
            <person name="Mohanty A."/>
            <person name="Bharti A.K."/>
            <person name="Gaur A."/>
            <person name="Gupta V."/>
            <person name="Kumar D."/>
            <person name="Ravi V."/>
            <person name="Vij S."/>
            <person name="Kapur A."/>
            <person name="Khurana P."/>
            <person name="Khurana P."/>
            <person name="Khurana J.P."/>
            <person name="Tyagi A.K."/>
            <person name="Gaikwad K."/>
            <person name="Singh A."/>
            <person name="Dalal V."/>
            <person name="Srivastava S."/>
            <person name="Dixit A."/>
            <person name="Pal A.K."/>
            <person name="Ghazi I.A."/>
            <person name="Yadav M."/>
            <person name="Pandit A."/>
            <person name="Bhargava A."/>
            <person name="Sureshbabu K."/>
            <person name="Batra K."/>
            <person name="Sharma T.R."/>
            <person name="Mohapatra T."/>
            <person name="Singh N.K."/>
            <person name="Messing J."/>
            <person name="Nelson A.B."/>
            <person name="Fuks G."/>
            <person name="Kavchok S."/>
            <person name="Keizer G."/>
            <person name="Linton E."/>
            <person name="Llaca V."/>
            <person name="Song R."/>
            <person name="Tanyolac B."/>
            <person name="Young S."/>
            <person name="Ho-Il K."/>
            <person name="Hahn J.H."/>
            <person name="Sangsakoo G."/>
            <person name="Vanavichit A."/>
            <person name="de Mattos Luiz.A.T."/>
            <person name="Zimmer P.D."/>
            <person name="Malone G."/>
            <person name="Dellagostin O."/>
            <person name="de Oliveira A.C."/>
            <person name="Bevan M."/>
            <person name="Bancroft I."/>
            <person name="Minx P."/>
            <person name="Cordum H."/>
            <person name="Wilson R."/>
            <person name="Cheng Z."/>
            <person name="Jin W."/>
            <person name="Jiang J."/>
            <person name="Leong S.A."/>
            <person name="Iwama H."/>
            <person name="Gojobori T."/>
            <person name="Itoh T."/>
            <person name="Niimura Y."/>
            <person name="Fujii Y."/>
            <person name="Habara T."/>
            <person name="Sakai H."/>
            <person name="Sato Y."/>
            <person name="Wilson G."/>
            <person name="Kumar K."/>
            <person name="McCouch S."/>
            <person name="Juretic N."/>
            <person name="Hoen D."/>
            <person name="Wright S."/>
            <person name="Bruskiewich R."/>
            <person name="Bureau T."/>
            <person name="Miyao A."/>
            <person name="Hirochika H."/>
            <person name="Nishikawa T."/>
            <person name="Kadowaki K."/>
            <person name="Sugiura M."/>
            <person name="Burr B."/>
            <person name="Sasaki T."/>
        </authorList>
    </citation>
    <scope>NUCLEOTIDE SEQUENCE [LARGE SCALE GENOMIC DNA]</scope>
    <source>
        <strain evidence="4">cv. Nipponbare</strain>
    </source>
</reference>
<organism evidence="3 4">
    <name type="scientific">Oryza sativa subsp. japonica</name>
    <name type="common">Rice</name>
    <dbReference type="NCBI Taxonomy" id="39947"/>
    <lineage>
        <taxon>Eukaryota</taxon>
        <taxon>Viridiplantae</taxon>
        <taxon>Streptophyta</taxon>
        <taxon>Embryophyta</taxon>
        <taxon>Tracheophyta</taxon>
        <taxon>Spermatophyta</taxon>
        <taxon>Magnoliopsida</taxon>
        <taxon>Liliopsida</taxon>
        <taxon>Poales</taxon>
        <taxon>Poaceae</taxon>
        <taxon>BOP clade</taxon>
        <taxon>Oryzoideae</taxon>
        <taxon>Oryzeae</taxon>
        <taxon>Oryzinae</taxon>
        <taxon>Oryza</taxon>
        <taxon>Oryza sativa</taxon>
    </lineage>
</organism>
<evidence type="ECO:0000313" key="2">
    <source>
        <dbReference type="EMBL" id="BAD20062.1"/>
    </source>
</evidence>
<sequence length="183" mass="20474">MCWSVFTGSNKRCELINVETNARRALTASRRLLNNADSLGEGEKQGDQGRKNHGRRSKQSDSKMNKKSETTESGQQQEAFAVVFSNQTPDFPLTSLVVRIRFLIEHKPIMQFIPPYMSLALSITSNGLFDLHIRVINHMVCALMAHQSFGVLCKSAQSGPFIFDTRVSYCAGTLDLNRSLVHP</sequence>
<dbReference type="AlphaFoldDB" id="Q6K250"/>
<feature type="compositionally biased region" description="Basic and acidic residues" evidence="1">
    <location>
        <begin position="58"/>
        <end position="70"/>
    </location>
</feature>
<name>Q6K250_ORYSJ</name>
<dbReference type="Proteomes" id="UP000000763">
    <property type="component" value="Chromosome 2"/>
</dbReference>
<evidence type="ECO:0000256" key="1">
    <source>
        <dbReference type="SAM" id="MobiDB-lite"/>
    </source>
</evidence>
<evidence type="ECO:0000313" key="3">
    <source>
        <dbReference type="EMBL" id="BAD20108.1"/>
    </source>
</evidence>
<dbReference type="EMBL" id="AP006160">
    <property type="protein sequence ID" value="BAD20108.1"/>
    <property type="molecule type" value="Genomic_DNA"/>
</dbReference>
<accession>Q6K250</accession>
<feature type="compositionally biased region" description="Basic and acidic residues" evidence="1">
    <location>
        <begin position="41"/>
        <end position="50"/>
    </location>
</feature>
<protein>
    <submittedName>
        <fullName evidence="3">Uncharacterized protein</fullName>
    </submittedName>
</protein>